<keyword evidence="1" id="KW-0648">Protein biosynthesis</keyword>
<dbReference type="EMBL" id="JACHXN010000021">
    <property type="protein sequence ID" value="MBB3148666.1"/>
    <property type="molecule type" value="Genomic_DNA"/>
</dbReference>
<dbReference type="AlphaFoldDB" id="A0A839UCA2"/>
<reference evidence="1 2" key="1">
    <citation type="submission" date="2020-08" db="EMBL/GenBank/DDBJ databases">
        <title>Genomic Encyclopedia of Type Strains, Phase III (KMG-III): the genomes of soil and plant-associated and newly described type strains.</title>
        <authorList>
            <person name="Whitman W."/>
        </authorList>
    </citation>
    <scope>NUCLEOTIDE SEQUENCE [LARGE SCALE GENOMIC DNA]</scope>
    <source>
        <strain evidence="1 2">CECT 7015</strain>
    </source>
</reference>
<name>A0A839UCA2_9HYPH</name>
<organism evidence="1 2">
    <name type="scientific">Phyllobacterium trifolii</name>
    <dbReference type="NCBI Taxonomy" id="300193"/>
    <lineage>
        <taxon>Bacteria</taxon>
        <taxon>Pseudomonadati</taxon>
        <taxon>Pseudomonadota</taxon>
        <taxon>Alphaproteobacteria</taxon>
        <taxon>Hyphomicrobiales</taxon>
        <taxon>Phyllobacteriaceae</taxon>
        <taxon>Phyllobacterium</taxon>
    </lineage>
</organism>
<comment type="caution">
    <text evidence="1">The sequence shown here is derived from an EMBL/GenBank/DDBJ whole genome shotgun (WGS) entry which is preliminary data.</text>
</comment>
<gene>
    <name evidence="1" type="ORF">FHS21_005114</name>
</gene>
<protein>
    <submittedName>
        <fullName evidence="1">Transcription elongation factor Elf1</fullName>
    </submittedName>
</protein>
<keyword evidence="1" id="KW-0251">Elongation factor</keyword>
<evidence type="ECO:0000313" key="2">
    <source>
        <dbReference type="Proteomes" id="UP000554520"/>
    </source>
</evidence>
<keyword evidence="2" id="KW-1185">Reference proteome</keyword>
<sequence length="71" mass="8171">MNKRLDHKLECPTCGTIYLRIPDDVQDHTLIQCSSCDRVLGKWRELEIDFHSQGGGSGVFEMHEGQIIRKE</sequence>
<dbReference type="GO" id="GO:0003746">
    <property type="term" value="F:translation elongation factor activity"/>
    <property type="evidence" value="ECO:0007669"/>
    <property type="project" value="UniProtKB-KW"/>
</dbReference>
<proteinExistence type="predicted"/>
<dbReference type="Proteomes" id="UP000554520">
    <property type="component" value="Unassembled WGS sequence"/>
</dbReference>
<accession>A0A839UCA2</accession>
<evidence type="ECO:0000313" key="1">
    <source>
        <dbReference type="EMBL" id="MBB3148666.1"/>
    </source>
</evidence>